<organism evidence="2 3">
    <name type="scientific">Citrus unshiu</name>
    <name type="common">Satsuma mandarin</name>
    <name type="synonym">Citrus nobilis var. unshiu</name>
    <dbReference type="NCBI Taxonomy" id="55188"/>
    <lineage>
        <taxon>Eukaryota</taxon>
        <taxon>Viridiplantae</taxon>
        <taxon>Streptophyta</taxon>
        <taxon>Embryophyta</taxon>
        <taxon>Tracheophyta</taxon>
        <taxon>Spermatophyta</taxon>
        <taxon>Magnoliopsida</taxon>
        <taxon>eudicotyledons</taxon>
        <taxon>Gunneridae</taxon>
        <taxon>Pentapetalae</taxon>
        <taxon>rosids</taxon>
        <taxon>malvids</taxon>
        <taxon>Sapindales</taxon>
        <taxon>Rutaceae</taxon>
        <taxon>Aurantioideae</taxon>
        <taxon>Citrus</taxon>
    </lineage>
</organism>
<dbReference type="EMBL" id="BDQV01000774">
    <property type="protein sequence ID" value="GAY67886.1"/>
    <property type="molecule type" value="Genomic_DNA"/>
</dbReference>
<protein>
    <submittedName>
        <fullName evidence="2">Uncharacterized protein</fullName>
    </submittedName>
</protein>
<dbReference type="Proteomes" id="UP000236630">
    <property type="component" value="Unassembled WGS sequence"/>
</dbReference>
<feature type="region of interest" description="Disordered" evidence="1">
    <location>
        <begin position="50"/>
        <end position="72"/>
    </location>
</feature>
<dbReference type="AlphaFoldDB" id="A0A2H5QTD7"/>
<comment type="caution">
    <text evidence="2">The sequence shown here is derived from an EMBL/GenBank/DDBJ whole genome shotgun (WGS) entry which is preliminary data.</text>
</comment>
<accession>A0A2H5QTD7</accession>
<gene>
    <name evidence="2" type="ORF">CUMW_259970</name>
</gene>
<name>A0A2H5QTD7_CITUN</name>
<reference evidence="2 3" key="1">
    <citation type="journal article" date="2017" name="Front. Genet.">
        <title>Draft sequencing of the heterozygous diploid genome of Satsuma (Citrus unshiu Marc.) using a hybrid assembly approach.</title>
        <authorList>
            <person name="Shimizu T."/>
            <person name="Tanizawa Y."/>
            <person name="Mochizuki T."/>
            <person name="Nagasaki H."/>
            <person name="Yoshioka T."/>
            <person name="Toyoda A."/>
            <person name="Fujiyama A."/>
            <person name="Kaminuma E."/>
            <person name="Nakamura Y."/>
        </authorList>
    </citation>
    <scope>NUCLEOTIDE SEQUENCE [LARGE SCALE GENOMIC DNA]</scope>
    <source>
        <strain evidence="3">cv. Miyagawa wase</strain>
    </source>
</reference>
<proteinExistence type="predicted"/>
<evidence type="ECO:0000256" key="1">
    <source>
        <dbReference type="SAM" id="MobiDB-lite"/>
    </source>
</evidence>
<evidence type="ECO:0000313" key="2">
    <source>
        <dbReference type="EMBL" id="GAY67886.1"/>
    </source>
</evidence>
<sequence length="72" mass="8036">MIVKRLQIHQTDPATVNTHPRVRGWSFKLNLYLVGTIMLCRSCRRSRGRTRPVAGLSSSGVPMGESELVKEG</sequence>
<evidence type="ECO:0000313" key="3">
    <source>
        <dbReference type="Proteomes" id="UP000236630"/>
    </source>
</evidence>
<keyword evidence="3" id="KW-1185">Reference proteome</keyword>